<sequence>MFSLTANFYCIANLGQSSASIIEQSAQGAEFISAAMDQLWMDVIGGGLYVSIANLGILFAVGTLMIWVVQTFGALLYQEDWRGFDQIIWPIVIVILLSNQAAVLSTTTLQLRSILNGVNQSLLEQTSASIRLSEAYQQVMEESAAEDAVRAILSQCSGLADPQQQRQCFEQKVEQAEDIAAQVEQPTGLLDRIIDSTFGSDAVAFMNTNIFQIAVKGLLISLSIAFQWIVEISWLLTALLGPLAVGGSLLPVGQKAIWAWLSGFFSVAMVKLSFNIISGLVATLIVKAEQNDPLIFAFAVGLLSPILAVILASGAGMAVFNSLSSLAKFGLEYFFPLKKS</sequence>
<feature type="transmembrane region" description="Helical" evidence="1">
    <location>
        <begin position="294"/>
        <end position="320"/>
    </location>
</feature>
<feature type="transmembrane region" description="Helical" evidence="1">
    <location>
        <begin position="257"/>
        <end position="282"/>
    </location>
</feature>
<dbReference type="EMBL" id="JAMXFF010000031">
    <property type="protein sequence ID" value="MCT7968389.1"/>
    <property type="molecule type" value="Genomic_DNA"/>
</dbReference>
<feature type="transmembrane region" description="Helical" evidence="1">
    <location>
        <begin position="46"/>
        <end position="67"/>
    </location>
</feature>
<feature type="transmembrane region" description="Helical" evidence="1">
    <location>
        <begin position="218"/>
        <end position="245"/>
    </location>
</feature>
<protein>
    <recommendedName>
        <fullName evidence="4">NAD/NADP transhydrogenase beta subunit</fullName>
    </recommendedName>
</protein>
<keyword evidence="3" id="KW-1185">Reference proteome</keyword>
<evidence type="ECO:0008006" key="4">
    <source>
        <dbReference type="Google" id="ProtNLM"/>
    </source>
</evidence>
<proteinExistence type="predicted"/>
<dbReference type="Proteomes" id="UP001525890">
    <property type="component" value="Unassembled WGS sequence"/>
</dbReference>
<evidence type="ECO:0000256" key="1">
    <source>
        <dbReference type="SAM" id="Phobius"/>
    </source>
</evidence>
<gene>
    <name evidence="2" type="ORF">NG799_18945</name>
</gene>
<dbReference type="RefSeq" id="WP_368007908.1">
    <property type="nucleotide sequence ID" value="NZ_JAMXFF010000031.1"/>
</dbReference>
<feature type="transmembrane region" description="Helical" evidence="1">
    <location>
        <begin position="87"/>
        <end position="104"/>
    </location>
</feature>
<accession>A0ABT2MUG9</accession>
<comment type="caution">
    <text evidence="2">The sequence shown here is derived from an EMBL/GenBank/DDBJ whole genome shotgun (WGS) entry which is preliminary data.</text>
</comment>
<evidence type="ECO:0000313" key="2">
    <source>
        <dbReference type="EMBL" id="MCT7968389.1"/>
    </source>
</evidence>
<keyword evidence="1" id="KW-1133">Transmembrane helix</keyword>
<reference evidence="2 3" key="1">
    <citation type="journal article" date="2022" name="Front. Microbiol.">
        <title>High genomic differentiation and limited gene flow indicate recent cryptic speciation within the genus Laspinema (cyanobacteria).</title>
        <authorList>
            <person name="Stanojkovic A."/>
            <person name="Skoupy S."/>
            <person name="Skaloud P."/>
            <person name="Dvorak P."/>
        </authorList>
    </citation>
    <scope>NUCLEOTIDE SEQUENCE [LARGE SCALE GENOMIC DNA]</scope>
    <source>
        <strain evidence="2 3">D2a</strain>
    </source>
</reference>
<keyword evidence="1" id="KW-0812">Transmembrane</keyword>
<keyword evidence="1" id="KW-0472">Membrane</keyword>
<evidence type="ECO:0000313" key="3">
    <source>
        <dbReference type="Proteomes" id="UP001525890"/>
    </source>
</evidence>
<organism evidence="2 3">
    <name type="scientific">Laspinema palackyanum D2a</name>
    <dbReference type="NCBI Taxonomy" id="2953684"/>
    <lineage>
        <taxon>Bacteria</taxon>
        <taxon>Bacillati</taxon>
        <taxon>Cyanobacteriota</taxon>
        <taxon>Cyanophyceae</taxon>
        <taxon>Oscillatoriophycideae</taxon>
        <taxon>Oscillatoriales</taxon>
        <taxon>Laspinemataceae</taxon>
        <taxon>Laspinema</taxon>
        <taxon>Laspinema palackyanum</taxon>
    </lineage>
</organism>
<name>A0ABT2MUG9_9CYAN</name>